<reference evidence="2 4" key="2">
    <citation type="submission" date="2023-11" db="EMBL/GenBank/DDBJ databases">
        <title>MicrobeMod: A computational toolkit for identifying prokaryotic methylation and restriction-modification with nanopore sequencing.</title>
        <authorList>
            <person name="Crits-Christoph A."/>
            <person name="Kang S.C."/>
            <person name="Lee H."/>
            <person name="Ostrov N."/>
        </authorList>
    </citation>
    <scope>NUCLEOTIDE SEQUENCE [LARGE SCALE GENOMIC DNA]</scope>
    <source>
        <strain evidence="2 4">ATCC 23090</strain>
    </source>
</reference>
<evidence type="ECO:0000313" key="2">
    <source>
        <dbReference type="EMBL" id="WQG90232.1"/>
    </source>
</evidence>
<evidence type="ECO:0000313" key="3">
    <source>
        <dbReference type="Proteomes" id="UP000183788"/>
    </source>
</evidence>
<dbReference type="RefSeq" id="WP_072362512.1">
    <property type="nucleotide sequence ID" value="NZ_CP139972.1"/>
</dbReference>
<gene>
    <name evidence="1" type="ORF">SAMN05661012_03504</name>
    <name evidence="2" type="ORF">SR876_01890</name>
</gene>
<dbReference type="Proteomes" id="UP001326715">
    <property type="component" value="Chromosome"/>
</dbReference>
<name>A0A1K1R782_9BACT</name>
<dbReference type="Proteomes" id="UP000183788">
    <property type="component" value="Unassembled WGS sequence"/>
</dbReference>
<dbReference type="EMBL" id="FPIZ01000010">
    <property type="protein sequence ID" value="SFW67952.1"/>
    <property type="molecule type" value="Genomic_DNA"/>
</dbReference>
<accession>A0A1K1R782</accession>
<keyword evidence="4" id="KW-1185">Reference proteome</keyword>
<evidence type="ECO:0000313" key="1">
    <source>
        <dbReference type="EMBL" id="SFW67952.1"/>
    </source>
</evidence>
<protein>
    <recommendedName>
        <fullName evidence="5">DUF3037 domain-containing protein</fullName>
    </recommendedName>
</protein>
<sequence>MVTQYSILSVLIRPEIQEKISVGLLLFNEDHVQFAYSKNKLDAAKHLLPPSVFKMLDDILVNIARKLEGENSVYAKKKTFRIFTNRIFDNEFSTSYISYLSRYSNNTISFSEPKGIKLDINIQHFEKLFERYIDVIIRGAEETERLKPFDVLQNQFGNRINRHFDVNKTITPVQVPNLISNVKVEFAGKNGIDVYVQTFDMESNPQNVANHINSFIQLKTTYLKNKVKMHDFVIASEPDIQKFGKQHKLWKQLKNSNVLNYLDLNDSQKIIEYAEKNNVRPLSETEE</sequence>
<evidence type="ECO:0000313" key="4">
    <source>
        <dbReference type="Proteomes" id="UP001326715"/>
    </source>
</evidence>
<organism evidence="1 3">
    <name type="scientific">Chitinophaga sancti</name>
    <dbReference type="NCBI Taxonomy" id="1004"/>
    <lineage>
        <taxon>Bacteria</taxon>
        <taxon>Pseudomonadati</taxon>
        <taxon>Bacteroidota</taxon>
        <taxon>Chitinophagia</taxon>
        <taxon>Chitinophagales</taxon>
        <taxon>Chitinophagaceae</taxon>
        <taxon>Chitinophaga</taxon>
    </lineage>
</organism>
<dbReference type="OrthoDB" id="1093717at2"/>
<evidence type="ECO:0008006" key="5">
    <source>
        <dbReference type="Google" id="ProtNLM"/>
    </source>
</evidence>
<dbReference type="EMBL" id="CP140154">
    <property type="protein sequence ID" value="WQG90232.1"/>
    <property type="molecule type" value="Genomic_DNA"/>
</dbReference>
<reference evidence="1 3" key="1">
    <citation type="submission" date="2016-11" db="EMBL/GenBank/DDBJ databases">
        <authorList>
            <person name="Jaros S."/>
            <person name="Januszkiewicz K."/>
            <person name="Wedrychowicz H."/>
        </authorList>
    </citation>
    <scope>NUCLEOTIDE SEQUENCE [LARGE SCALE GENOMIC DNA]</scope>
    <source>
        <strain evidence="1 3">DSM 784</strain>
    </source>
</reference>
<dbReference type="AlphaFoldDB" id="A0A1K1R782"/>
<proteinExistence type="predicted"/>